<evidence type="ECO:0000259" key="3">
    <source>
        <dbReference type="Pfam" id="PF01478"/>
    </source>
</evidence>
<feature type="transmembrane region" description="Helical" evidence="2">
    <location>
        <begin position="52"/>
        <end position="69"/>
    </location>
</feature>
<dbReference type="GO" id="GO:0005886">
    <property type="term" value="C:plasma membrane"/>
    <property type="evidence" value="ECO:0007669"/>
    <property type="project" value="TreeGrafter"/>
</dbReference>
<feature type="transmembrane region" description="Helical" evidence="2">
    <location>
        <begin position="89"/>
        <end position="110"/>
    </location>
</feature>
<evidence type="ECO:0000313" key="5">
    <source>
        <dbReference type="Proteomes" id="UP000273145"/>
    </source>
</evidence>
<sequence>MKIAFTASFFLLLLLCSHIDLRCRIIPNQVIILLLILGLLNSWLYTDLVDSLIGIVVPSLLLLIAKSKWNFNIGAGDIKLLSAIGTWVGWYANLYVLLAGSALALIYVGVVRGLRREKVLSVPFAPFLSAAALFIYVGEVILQLYFLP</sequence>
<keyword evidence="2" id="KW-0812">Transmembrane</keyword>
<dbReference type="RefSeq" id="WP_125084794.1">
    <property type="nucleotide sequence ID" value="NZ_CP034248.1"/>
</dbReference>
<keyword evidence="2" id="KW-0472">Membrane</keyword>
<gene>
    <name evidence="4" type="ORF">EIM92_22695</name>
</gene>
<dbReference type="KEGG" id="plen:EIM92_22695"/>
<dbReference type="GO" id="GO:0006465">
    <property type="term" value="P:signal peptide processing"/>
    <property type="evidence" value="ECO:0007669"/>
    <property type="project" value="TreeGrafter"/>
</dbReference>
<comment type="similarity">
    <text evidence="1">Belongs to the peptidase A24 family.</text>
</comment>
<organism evidence="4 5">
    <name type="scientific">Paenibacillus lentus</name>
    <dbReference type="NCBI Taxonomy" id="1338368"/>
    <lineage>
        <taxon>Bacteria</taxon>
        <taxon>Bacillati</taxon>
        <taxon>Bacillota</taxon>
        <taxon>Bacilli</taxon>
        <taxon>Bacillales</taxon>
        <taxon>Paenibacillaceae</taxon>
        <taxon>Paenibacillus</taxon>
    </lineage>
</organism>
<dbReference type="InterPro" id="IPR000045">
    <property type="entry name" value="Prepilin_IV_endopep_pep"/>
</dbReference>
<dbReference type="OrthoDB" id="5508079at2"/>
<accession>A0A3S8S0B6</accession>
<dbReference type="Proteomes" id="UP000273145">
    <property type="component" value="Chromosome"/>
</dbReference>
<feature type="domain" description="Prepilin type IV endopeptidase peptidase" evidence="3">
    <location>
        <begin position="9"/>
        <end position="108"/>
    </location>
</feature>
<dbReference type="Gene3D" id="1.20.120.1220">
    <property type="match status" value="1"/>
</dbReference>
<protein>
    <submittedName>
        <fullName evidence="4">Prepilin peptidase</fullName>
    </submittedName>
</protein>
<dbReference type="PANTHER" id="PTHR30487">
    <property type="entry name" value="TYPE 4 PREPILIN-LIKE PROTEINS LEADER PEPTIDE-PROCESSING ENZYME"/>
    <property type="match status" value="1"/>
</dbReference>
<name>A0A3S8S0B6_9BACL</name>
<feature type="transmembrane region" description="Helical" evidence="2">
    <location>
        <begin position="29"/>
        <end position="45"/>
    </location>
</feature>
<dbReference type="PANTHER" id="PTHR30487:SF0">
    <property type="entry name" value="PREPILIN LEADER PEPTIDASE_N-METHYLTRANSFERASE-RELATED"/>
    <property type="match status" value="1"/>
</dbReference>
<reference evidence="4 5" key="1">
    <citation type="submission" date="2018-11" db="EMBL/GenBank/DDBJ databases">
        <title>Genome sequencing of Paenibacillus lentus DSM25539(T).</title>
        <authorList>
            <person name="Kook J.-K."/>
            <person name="Park S.-N."/>
            <person name="Lim Y.K."/>
        </authorList>
    </citation>
    <scope>NUCLEOTIDE SEQUENCE [LARGE SCALE GENOMIC DNA]</scope>
    <source>
        <strain evidence="4 5">DSM 25539</strain>
    </source>
</reference>
<dbReference type="EMBL" id="CP034248">
    <property type="protein sequence ID" value="AZK48643.1"/>
    <property type="molecule type" value="Genomic_DNA"/>
</dbReference>
<evidence type="ECO:0000313" key="4">
    <source>
        <dbReference type="EMBL" id="AZK48643.1"/>
    </source>
</evidence>
<dbReference type="Pfam" id="PF01478">
    <property type="entry name" value="Peptidase_A24"/>
    <property type="match status" value="1"/>
</dbReference>
<evidence type="ECO:0000256" key="1">
    <source>
        <dbReference type="ARBA" id="ARBA00005801"/>
    </source>
</evidence>
<keyword evidence="5" id="KW-1185">Reference proteome</keyword>
<dbReference type="InterPro" id="IPR050882">
    <property type="entry name" value="Prepilin_peptidase/N-MTase"/>
</dbReference>
<keyword evidence="2" id="KW-1133">Transmembrane helix</keyword>
<dbReference type="GO" id="GO:0004190">
    <property type="term" value="F:aspartic-type endopeptidase activity"/>
    <property type="evidence" value="ECO:0007669"/>
    <property type="project" value="InterPro"/>
</dbReference>
<feature type="transmembrane region" description="Helical" evidence="2">
    <location>
        <begin position="122"/>
        <end position="146"/>
    </location>
</feature>
<dbReference type="AlphaFoldDB" id="A0A3S8S0B6"/>
<evidence type="ECO:0000256" key="2">
    <source>
        <dbReference type="SAM" id="Phobius"/>
    </source>
</evidence>
<proteinExistence type="inferred from homology"/>